<dbReference type="SUPFAM" id="SSF74653">
    <property type="entry name" value="TolA/TonB C-terminal domain"/>
    <property type="match status" value="1"/>
</dbReference>
<comment type="caution">
    <text evidence="7">The sequence shown here is derived from an EMBL/GenBank/DDBJ whole genome shotgun (WGS) entry which is preliminary data.</text>
</comment>
<evidence type="ECO:0000256" key="1">
    <source>
        <dbReference type="ARBA" id="ARBA00004167"/>
    </source>
</evidence>
<comment type="subcellular location">
    <subcellularLocation>
        <location evidence="1">Membrane</location>
        <topology evidence="1">Single-pass membrane protein</topology>
    </subcellularLocation>
</comment>
<name>A0A4Q0SYN4_9BACT</name>
<keyword evidence="8" id="KW-1185">Reference proteome</keyword>
<feature type="signal peptide" evidence="5">
    <location>
        <begin position="1"/>
        <end position="30"/>
    </location>
</feature>
<evidence type="ECO:0000313" key="7">
    <source>
        <dbReference type="EMBL" id="RXH54639.1"/>
    </source>
</evidence>
<dbReference type="PROSITE" id="PS52015">
    <property type="entry name" value="TONB_CTD"/>
    <property type="match status" value="1"/>
</dbReference>
<dbReference type="Pfam" id="PF03544">
    <property type="entry name" value="TonB_C"/>
    <property type="match status" value="1"/>
</dbReference>
<evidence type="ECO:0000313" key="8">
    <source>
        <dbReference type="Proteomes" id="UP000289437"/>
    </source>
</evidence>
<reference evidence="7 8" key="1">
    <citation type="submission" date="2018-11" db="EMBL/GenBank/DDBJ databases">
        <authorList>
            <person name="Mardanov A.V."/>
            <person name="Ravin N.V."/>
            <person name="Dedysh S.N."/>
        </authorList>
    </citation>
    <scope>NUCLEOTIDE SEQUENCE [LARGE SCALE GENOMIC DNA]</scope>
    <source>
        <strain evidence="7 8">AF10</strain>
    </source>
</reference>
<organism evidence="7 8">
    <name type="scientific">Granulicella sibirica</name>
    <dbReference type="NCBI Taxonomy" id="2479048"/>
    <lineage>
        <taxon>Bacteria</taxon>
        <taxon>Pseudomonadati</taxon>
        <taxon>Acidobacteriota</taxon>
        <taxon>Terriglobia</taxon>
        <taxon>Terriglobales</taxon>
        <taxon>Acidobacteriaceae</taxon>
        <taxon>Granulicella</taxon>
    </lineage>
</organism>
<feature type="domain" description="TonB C-terminal" evidence="6">
    <location>
        <begin position="28"/>
        <end position="112"/>
    </location>
</feature>
<dbReference type="AlphaFoldDB" id="A0A4Q0SYN4"/>
<dbReference type="RefSeq" id="WP_161571025.1">
    <property type="nucleotide sequence ID" value="NZ_RDSM01000003.1"/>
</dbReference>
<dbReference type="GO" id="GO:0016020">
    <property type="term" value="C:membrane"/>
    <property type="evidence" value="ECO:0007669"/>
    <property type="project" value="UniProtKB-SubCell"/>
</dbReference>
<dbReference type="GO" id="GO:0055085">
    <property type="term" value="P:transmembrane transport"/>
    <property type="evidence" value="ECO:0007669"/>
    <property type="project" value="InterPro"/>
</dbReference>
<evidence type="ECO:0000256" key="2">
    <source>
        <dbReference type="ARBA" id="ARBA00022692"/>
    </source>
</evidence>
<dbReference type="NCBIfam" id="TIGR01352">
    <property type="entry name" value="tonB_Cterm"/>
    <property type="match status" value="1"/>
</dbReference>
<dbReference type="Proteomes" id="UP000289437">
    <property type="component" value="Unassembled WGS sequence"/>
</dbReference>
<accession>A0A4Q0SYN4</accession>
<evidence type="ECO:0000256" key="3">
    <source>
        <dbReference type="ARBA" id="ARBA00022989"/>
    </source>
</evidence>
<dbReference type="Gene3D" id="3.30.1150.10">
    <property type="match status" value="1"/>
</dbReference>
<keyword evidence="4" id="KW-0472">Membrane</keyword>
<evidence type="ECO:0000256" key="5">
    <source>
        <dbReference type="SAM" id="SignalP"/>
    </source>
</evidence>
<sequence length="112" mass="11942">MRIQKTSPFARFAPALVLAFGILTPAALHADDRAVVHKIAPVYPEMAKRMHITGSVRVLTTVDATGAVTKVEGQGTNKILSAAAEDAVKRWKFAPGDGVATVTIQINFDNAE</sequence>
<gene>
    <name evidence="7" type="ORF">GRAN_3743</name>
</gene>
<feature type="chain" id="PRO_5020874969" description="TonB C-terminal domain-containing protein" evidence="5">
    <location>
        <begin position="31"/>
        <end position="112"/>
    </location>
</feature>
<dbReference type="EMBL" id="RDSM01000003">
    <property type="protein sequence ID" value="RXH54639.1"/>
    <property type="molecule type" value="Genomic_DNA"/>
</dbReference>
<keyword evidence="5" id="KW-0732">Signal</keyword>
<keyword evidence="3" id="KW-1133">Transmembrane helix</keyword>
<evidence type="ECO:0000259" key="6">
    <source>
        <dbReference type="PROSITE" id="PS52015"/>
    </source>
</evidence>
<protein>
    <recommendedName>
        <fullName evidence="6">TonB C-terminal domain-containing protein</fullName>
    </recommendedName>
</protein>
<dbReference type="InterPro" id="IPR037682">
    <property type="entry name" value="TonB_C"/>
</dbReference>
<dbReference type="OrthoDB" id="122682at2"/>
<evidence type="ECO:0000256" key="4">
    <source>
        <dbReference type="ARBA" id="ARBA00023136"/>
    </source>
</evidence>
<keyword evidence="2" id="KW-0812">Transmembrane</keyword>
<reference evidence="8" key="2">
    <citation type="submission" date="2019-02" db="EMBL/GenBank/DDBJ databases">
        <title>Granulicella sibirica sp. nov., a psychrotolerant acidobacterium isolated from an organic soil layer in forested tundra, West Siberia.</title>
        <authorList>
            <person name="Oshkin I.Y."/>
            <person name="Kulichevskaya I.S."/>
            <person name="Rijpstra W.I.C."/>
            <person name="Sinninghe Damste J.S."/>
            <person name="Rakitin A.L."/>
            <person name="Ravin N.V."/>
            <person name="Dedysh S.N."/>
        </authorList>
    </citation>
    <scope>NUCLEOTIDE SEQUENCE [LARGE SCALE GENOMIC DNA]</scope>
    <source>
        <strain evidence="8">AF10</strain>
    </source>
</reference>
<dbReference type="InterPro" id="IPR006260">
    <property type="entry name" value="TonB/TolA_C"/>
</dbReference>
<proteinExistence type="predicted"/>